<dbReference type="AlphaFoldDB" id="A0A9Q0KFF3"/>
<sequence>MGRLVIGLQGSLPSSMLFRRFIFTSIVRSDLHLLPFPIEISGHLLVPSKARLSERSGLRFRFQRDNSWLSAPFRASRFRMGDARRPPTVSLPPVTANEAELLRGLEAALGSPFSSEPLSPSPNPLIIVISGPSGVGKDAVIKGLQEVRKGIHFVVTATSRPKRAGEVDGKDYYFVTKEDFLSMIERNELLEYALVYGDYKGIPKQQVLIMRFKVLF</sequence>
<dbReference type="CDD" id="cd00071">
    <property type="entry name" value="GMPK"/>
    <property type="match status" value="1"/>
</dbReference>
<dbReference type="PROSITE" id="PS00856">
    <property type="entry name" value="GUANYLATE_KINASE_1"/>
    <property type="match status" value="1"/>
</dbReference>
<dbReference type="PROSITE" id="PS50052">
    <property type="entry name" value="GUANYLATE_KINASE_2"/>
    <property type="match status" value="1"/>
</dbReference>
<feature type="domain" description="Guanylate kinase-like" evidence="4">
    <location>
        <begin position="124"/>
        <end position="207"/>
    </location>
</feature>
<comment type="caution">
    <text evidence="5">The sequence shown here is derived from an EMBL/GenBank/DDBJ whole genome shotgun (WGS) entry which is preliminary data.</text>
</comment>
<dbReference type="GO" id="GO:0005829">
    <property type="term" value="C:cytosol"/>
    <property type="evidence" value="ECO:0007669"/>
    <property type="project" value="TreeGrafter"/>
</dbReference>
<name>A0A9Q0KFF3_9MAGN</name>
<protein>
    <recommendedName>
        <fullName evidence="4">Guanylate kinase-like domain-containing protein</fullName>
    </recommendedName>
</protein>
<reference evidence="5" key="1">
    <citation type="journal article" date="2023" name="Plant J.">
        <title>The genome of the king protea, Protea cynaroides.</title>
        <authorList>
            <person name="Chang J."/>
            <person name="Duong T.A."/>
            <person name="Schoeman C."/>
            <person name="Ma X."/>
            <person name="Roodt D."/>
            <person name="Barker N."/>
            <person name="Li Z."/>
            <person name="Van de Peer Y."/>
            <person name="Mizrachi E."/>
        </authorList>
    </citation>
    <scope>NUCLEOTIDE SEQUENCE</scope>
    <source>
        <tissue evidence="5">Young leaves</tissue>
    </source>
</reference>
<dbReference type="SUPFAM" id="SSF52540">
    <property type="entry name" value="P-loop containing nucleoside triphosphate hydrolases"/>
    <property type="match status" value="1"/>
</dbReference>
<dbReference type="InterPro" id="IPR008144">
    <property type="entry name" value="Guanylate_kin-like_dom"/>
</dbReference>
<evidence type="ECO:0000259" key="4">
    <source>
        <dbReference type="PROSITE" id="PS50052"/>
    </source>
</evidence>
<comment type="similarity">
    <text evidence="1">Belongs to the guanylate kinase family.</text>
</comment>
<dbReference type="EMBL" id="JAMYWD010000005">
    <property type="protein sequence ID" value="KAJ4969648.1"/>
    <property type="molecule type" value="Genomic_DNA"/>
</dbReference>
<accession>A0A9Q0KFF3</accession>
<dbReference type="Gene3D" id="3.40.50.300">
    <property type="entry name" value="P-loop containing nucleotide triphosphate hydrolases"/>
    <property type="match status" value="1"/>
</dbReference>
<evidence type="ECO:0000256" key="2">
    <source>
        <dbReference type="ARBA" id="ARBA00022679"/>
    </source>
</evidence>
<dbReference type="Proteomes" id="UP001141806">
    <property type="component" value="Unassembled WGS sequence"/>
</dbReference>
<evidence type="ECO:0000256" key="1">
    <source>
        <dbReference type="ARBA" id="ARBA00005790"/>
    </source>
</evidence>
<dbReference type="PANTHER" id="PTHR23117">
    <property type="entry name" value="GUANYLATE KINASE-RELATED"/>
    <property type="match status" value="1"/>
</dbReference>
<evidence type="ECO:0000313" key="5">
    <source>
        <dbReference type="EMBL" id="KAJ4969648.1"/>
    </source>
</evidence>
<proteinExistence type="inferred from homology"/>
<keyword evidence="6" id="KW-1185">Reference proteome</keyword>
<dbReference type="PANTHER" id="PTHR23117:SF13">
    <property type="entry name" value="GUANYLATE KINASE"/>
    <property type="match status" value="1"/>
</dbReference>
<dbReference type="InterPro" id="IPR027417">
    <property type="entry name" value="P-loop_NTPase"/>
</dbReference>
<dbReference type="Pfam" id="PF00625">
    <property type="entry name" value="Guanylate_kin"/>
    <property type="match status" value="1"/>
</dbReference>
<dbReference type="InterPro" id="IPR008145">
    <property type="entry name" value="GK/Ca_channel_bsu"/>
</dbReference>
<organism evidence="5 6">
    <name type="scientific">Protea cynaroides</name>
    <dbReference type="NCBI Taxonomy" id="273540"/>
    <lineage>
        <taxon>Eukaryota</taxon>
        <taxon>Viridiplantae</taxon>
        <taxon>Streptophyta</taxon>
        <taxon>Embryophyta</taxon>
        <taxon>Tracheophyta</taxon>
        <taxon>Spermatophyta</taxon>
        <taxon>Magnoliopsida</taxon>
        <taxon>Proteales</taxon>
        <taxon>Proteaceae</taxon>
        <taxon>Protea</taxon>
    </lineage>
</organism>
<dbReference type="OrthoDB" id="6334211at2759"/>
<dbReference type="InterPro" id="IPR020590">
    <property type="entry name" value="Guanylate_kinase_CS"/>
</dbReference>
<keyword evidence="3" id="KW-0418">Kinase</keyword>
<evidence type="ECO:0000313" key="6">
    <source>
        <dbReference type="Proteomes" id="UP001141806"/>
    </source>
</evidence>
<keyword evidence="2" id="KW-0808">Transferase</keyword>
<evidence type="ECO:0000256" key="3">
    <source>
        <dbReference type="ARBA" id="ARBA00022777"/>
    </source>
</evidence>
<gene>
    <name evidence="5" type="ORF">NE237_002747</name>
</gene>
<dbReference type="GO" id="GO:0004385">
    <property type="term" value="F:GMP kinase activity"/>
    <property type="evidence" value="ECO:0007669"/>
    <property type="project" value="TreeGrafter"/>
</dbReference>